<evidence type="ECO:0000256" key="1">
    <source>
        <dbReference type="ARBA" id="ARBA00023125"/>
    </source>
</evidence>
<reference evidence="2 3" key="1">
    <citation type="submission" date="2020-08" db="EMBL/GenBank/DDBJ databases">
        <title>Sequencing the genomes of 1000 actinobacteria strains.</title>
        <authorList>
            <person name="Klenk H.-P."/>
        </authorList>
    </citation>
    <scope>NUCLEOTIDE SEQUENCE [LARGE SCALE GENOMIC DNA]</scope>
    <source>
        <strain evidence="2 3">DSM 43851</strain>
    </source>
</reference>
<gene>
    <name evidence="2" type="ORF">BJ998_005965</name>
</gene>
<dbReference type="PIRSF" id="PIRSF004555">
    <property type="entry name" value="UCP004555"/>
    <property type="match status" value="1"/>
</dbReference>
<dbReference type="Pfam" id="PF02575">
    <property type="entry name" value="YbaB_DNA_bd"/>
    <property type="match status" value="1"/>
</dbReference>
<evidence type="ECO:0000313" key="3">
    <source>
        <dbReference type="Proteomes" id="UP000585638"/>
    </source>
</evidence>
<dbReference type="GO" id="GO:0003677">
    <property type="term" value="F:DNA binding"/>
    <property type="evidence" value="ECO:0007669"/>
    <property type="project" value="UniProtKB-KW"/>
</dbReference>
<evidence type="ECO:0008006" key="4">
    <source>
        <dbReference type="Google" id="ProtNLM"/>
    </source>
</evidence>
<sequence length="116" mass="12952">MSERRIMDLETGVDVQGLLDQVRAQQEQVQRIQRGVEAMEVKGYSRGNEVTVSLRGSGQFTDVSIDPEAMRRYNARDLGDMVLEAVNDGLRKMAEATSARFAPVIEAAGRMERFTS</sequence>
<dbReference type="NCBIfam" id="TIGR00103">
    <property type="entry name" value="DNA_YbaB_EbfC"/>
    <property type="match status" value="1"/>
</dbReference>
<accession>A0A7W9KMW5</accession>
<keyword evidence="1" id="KW-0238">DNA-binding</keyword>
<keyword evidence="3" id="KW-1185">Reference proteome</keyword>
<protein>
    <recommendedName>
        <fullName evidence="4">Nucleoid-associated protein</fullName>
    </recommendedName>
</protein>
<comment type="caution">
    <text evidence="2">The sequence shown here is derived from an EMBL/GenBank/DDBJ whole genome shotgun (WGS) entry which is preliminary data.</text>
</comment>
<dbReference type="RefSeq" id="WP_246488683.1">
    <property type="nucleotide sequence ID" value="NZ_BAAAWY010000019.1"/>
</dbReference>
<dbReference type="GO" id="GO:0005829">
    <property type="term" value="C:cytosol"/>
    <property type="evidence" value="ECO:0007669"/>
    <property type="project" value="TreeGrafter"/>
</dbReference>
<dbReference type="InterPro" id="IPR004401">
    <property type="entry name" value="YbaB/EbfC"/>
</dbReference>
<dbReference type="Proteomes" id="UP000585638">
    <property type="component" value="Unassembled WGS sequence"/>
</dbReference>
<dbReference type="InterPro" id="IPR036894">
    <property type="entry name" value="YbaB-like_sf"/>
</dbReference>
<dbReference type="PANTHER" id="PTHR33449:SF1">
    <property type="entry name" value="NUCLEOID-ASSOCIATED PROTEIN YBAB"/>
    <property type="match status" value="1"/>
</dbReference>
<proteinExistence type="predicted"/>
<dbReference type="PANTHER" id="PTHR33449">
    <property type="entry name" value="NUCLEOID-ASSOCIATED PROTEIN YBAB"/>
    <property type="match status" value="1"/>
</dbReference>
<name>A0A7W9KMW5_9PSEU</name>
<organism evidence="2 3">
    <name type="scientific">Kutzneria kofuensis</name>
    <dbReference type="NCBI Taxonomy" id="103725"/>
    <lineage>
        <taxon>Bacteria</taxon>
        <taxon>Bacillati</taxon>
        <taxon>Actinomycetota</taxon>
        <taxon>Actinomycetes</taxon>
        <taxon>Pseudonocardiales</taxon>
        <taxon>Pseudonocardiaceae</taxon>
        <taxon>Kutzneria</taxon>
    </lineage>
</organism>
<dbReference type="AlphaFoldDB" id="A0A7W9KMW5"/>
<dbReference type="EMBL" id="JACHIR010000001">
    <property type="protein sequence ID" value="MBB5894769.1"/>
    <property type="molecule type" value="Genomic_DNA"/>
</dbReference>
<dbReference type="SUPFAM" id="SSF82607">
    <property type="entry name" value="YbaB-like"/>
    <property type="match status" value="1"/>
</dbReference>
<evidence type="ECO:0000313" key="2">
    <source>
        <dbReference type="EMBL" id="MBB5894769.1"/>
    </source>
</evidence>
<dbReference type="Gene3D" id="3.30.1310.10">
    <property type="entry name" value="Nucleoid-associated protein YbaB-like domain"/>
    <property type="match status" value="1"/>
</dbReference>